<dbReference type="Proteomes" id="UP000601435">
    <property type="component" value="Unassembled WGS sequence"/>
</dbReference>
<keyword evidence="3" id="KW-1185">Reference proteome</keyword>
<comment type="caution">
    <text evidence="2">The sequence shown here is derived from an EMBL/GenBank/DDBJ whole genome shotgun (WGS) entry which is preliminary data.</text>
</comment>
<evidence type="ECO:0000256" key="1">
    <source>
        <dbReference type="SAM" id="MobiDB-lite"/>
    </source>
</evidence>
<reference evidence="2" key="1">
    <citation type="submission" date="2021-02" db="EMBL/GenBank/DDBJ databases">
        <authorList>
            <person name="Dougan E. K."/>
            <person name="Rhodes N."/>
            <person name="Thang M."/>
            <person name="Chan C."/>
        </authorList>
    </citation>
    <scope>NUCLEOTIDE SEQUENCE</scope>
</reference>
<dbReference type="AlphaFoldDB" id="A0A813C092"/>
<dbReference type="EMBL" id="CAJNJA010082018">
    <property type="protein sequence ID" value="CAE7931312.1"/>
    <property type="molecule type" value="Genomic_DNA"/>
</dbReference>
<accession>A0A813C092</accession>
<organism evidence="2 3">
    <name type="scientific">Symbiodinium necroappetens</name>
    <dbReference type="NCBI Taxonomy" id="1628268"/>
    <lineage>
        <taxon>Eukaryota</taxon>
        <taxon>Sar</taxon>
        <taxon>Alveolata</taxon>
        <taxon>Dinophyceae</taxon>
        <taxon>Suessiales</taxon>
        <taxon>Symbiodiniaceae</taxon>
        <taxon>Symbiodinium</taxon>
    </lineage>
</organism>
<evidence type="ECO:0000313" key="3">
    <source>
        <dbReference type="Proteomes" id="UP000601435"/>
    </source>
</evidence>
<evidence type="ECO:0000313" key="2">
    <source>
        <dbReference type="EMBL" id="CAE7931312.1"/>
    </source>
</evidence>
<protein>
    <submittedName>
        <fullName evidence="2">MCAT protein</fullName>
    </submittedName>
</protein>
<feature type="region of interest" description="Disordered" evidence="1">
    <location>
        <begin position="21"/>
        <end position="41"/>
    </location>
</feature>
<dbReference type="OrthoDB" id="414339at2759"/>
<gene>
    <name evidence="2" type="primary">MCAT</name>
    <name evidence="2" type="ORF">SNEC2469_LOCUS32424</name>
</gene>
<proteinExistence type="predicted"/>
<sequence length="435" mass="49234">MASVRKGGAYWERSRASELMEAGGLPGQESSDPLITAVPPDTSGLYEKAKKGTGNFLAQKKYTQEERFLLAFSTMSLRDQENSRGADPGFTQELETMQSHARGEEGPVHRPEVLRQWGNEGFKELEQLKRKFILPFACSRGARGTTAWQSPGLLSQIQVPAELVAEVQKPLQVSLEQLQLEVDDYAENDFPLELLSTRLMPNSREGVSARVLQPKPRLFFDGVRRLLFSLTRLIGLCSHLLYWNAFAHLHSFPLPESTRQSLVLTIQEAWSKLDELAKNKLSKADAHAREFFVPVFLLFLKWGIEKALLLQYHKLLRDPDCGEDATTQLLDHINVAVMCLFDPDCVAANFGTLDGSSEAVRLWRKLHINQMKHGLPRDQGQRSASMSPLPCLELRVTSDDMFHVQRLNIIADRAWDARAFVEPGRQVDLEFLRRL</sequence>
<name>A0A813C092_9DINO</name>